<feature type="compositionally biased region" description="Pro residues" evidence="1">
    <location>
        <begin position="59"/>
        <end position="69"/>
    </location>
</feature>
<evidence type="ECO:0000313" key="3">
    <source>
        <dbReference type="WBParaSite" id="PSU_v2.g1592.t1"/>
    </source>
</evidence>
<reference evidence="3" key="1">
    <citation type="submission" date="2022-11" db="UniProtKB">
        <authorList>
            <consortium name="WormBaseParasite"/>
        </authorList>
    </citation>
    <scope>IDENTIFICATION</scope>
</reference>
<sequence>MRDAHYENMFEYAARVAKEAEEADRQALNAQKSRLSQNGGGGAIEAIPKGEPLYEDLPTNPPVDGPPPQLTNGTKLELPPSLMDKSESETSTTSSAATSNAKTGTASTQSSTKSGQKRNKTKKL</sequence>
<dbReference type="WBParaSite" id="PSU_v2.g1592.t1">
    <property type="protein sequence ID" value="PSU_v2.g1592.t1"/>
    <property type="gene ID" value="PSU_v2.g1592"/>
</dbReference>
<proteinExistence type="predicted"/>
<accession>A0A914Y9G0</accession>
<feature type="compositionally biased region" description="Basic residues" evidence="1">
    <location>
        <begin position="115"/>
        <end position="124"/>
    </location>
</feature>
<dbReference type="AlphaFoldDB" id="A0A914Y9G0"/>
<keyword evidence="2" id="KW-1185">Reference proteome</keyword>
<feature type="compositionally biased region" description="Polar residues" evidence="1">
    <location>
        <begin position="28"/>
        <end position="37"/>
    </location>
</feature>
<name>A0A914Y9G0_9BILA</name>
<organism evidence="2 3">
    <name type="scientific">Panagrolaimus superbus</name>
    <dbReference type="NCBI Taxonomy" id="310955"/>
    <lineage>
        <taxon>Eukaryota</taxon>
        <taxon>Metazoa</taxon>
        <taxon>Ecdysozoa</taxon>
        <taxon>Nematoda</taxon>
        <taxon>Chromadorea</taxon>
        <taxon>Rhabditida</taxon>
        <taxon>Tylenchina</taxon>
        <taxon>Panagrolaimomorpha</taxon>
        <taxon>Panagrolaimoidea</taxon>
        <taxon>Panagrolaimidae</taxon>
        <taxon>Panagrolaimus</taxon>
    </lineage>
</organism>
<evidence type="ECO:0000256" key="1">
    <source>
        <dbReference type="SAM" id="MobiDB-lite"/>
    </source>
</evidence>
<feature type="compositionally biased region" description="Low complexity" evidence="1">
    <location>
        <begin position="89"/>
        <end position="108"/>
    </location>
</feature>
<evidence type="ECO:0000313" key="2">
    <source>
        <dbReference type="Proteomes" id="UP000887577"/>
    </source>
</evidence>
<feature type="region of interest" description="Disordered" evidence="1">
    <location>
        <begin position="19"/>
        <end position="124"/>
    </location>
</feature>
<protein>
    <submittedName>
        <fullName evidence="3">Uncharacterized protein</fullName>
    </submittedName>
</protein>
<dbReference type="Proteomes" id="UP000887577">
    <property type="component" value="Unplaced"/>
</dbReference>